<protein>
    <submittedName>
        <fullName evidence="2">Peptidase S1 domain-containing protein</fullName>
    </submittedName>
</protein>
<proteinExistence type="predicted"/>
<sequence length="168" mass="19227">MTLKHDCYLRWMQTTILNFDICKYVYGKFIKSHKHACIGDTLKNIADGDSGGPMLVFQNDRWYQVGITSFGHKNTVKGWPYPSVFARTSRVCDWIAKVTKNITNCVNLPRDKNYDYGDYVVDKQLKEESKVKVVKIPDASSNTNSFTIGTFTFSVLLLFLAVHDLLIE</sequence>
<reference evidence="2" key="1">
    <citation type="submission" date="2022-11" db="UniProtKB">
        <authorList>
            <consortium name="WormBaseParasite"/>
        </authorList>
    </citation>
    <scope>IDENTIFICATION</scope>
</reference>
<name>A0AC34RR42_9BILA</name>
<dbReference type="WBParaSite" id="JU765_v2.g9404.t1">
    <property type="protein sequence ID" value="JU765_v2.g9404.t1"/>
    <property type="gene ID" value="JU765_v2.g9404"/>
</dbReference>
<accession>A0AC34RR42</accession>
<evidence type="ECO:0000313" key="2">
    <source>
        <dbReference type="WBParaSite" id="JU765_v2.g9404.t1"/>
    </source>
</evidence>
<evidence type="ECO:0000313" key="1">
    <source>
        <dbReference type="Proteomes" id="UP000887576"/>
    </source>
</evidence>
<organism evidence="1 2">
    <name type="scientific">Panagrolaimus sp. JU765</name>
    <dbReference type="NCBI Taxonomy" id="591449"/>
    <lineage>
        <taxon>Eukaryota</taxon>
        <taxon>Metazoa</taxon>
        <taxon>Ecdysozoa</taxon>
        <taxon>Nematoda</taxon>
        <taxon>Chromadorea</taxon>
        <taxon>Rhabditida</taxon>
        <taxon>Tylenchina</taxon>
        <taxon>Panagrolaimomorpha</taxon>
        <taxon>Panagrolaimoidea</taxon>
        <taxon>Panagrolaimidae</taxon>
        <taxon>Panagrolaimus</taxon>
    </lineage>
</organism>
<dbReference type="Proteomes" id="UP000887576">
    <property type="component" value="Unplaced"/>
</dbReference>